<dbReference type="RefSeq" id="XP_022838748.1">
    <property type="nucleotide sequence ID" value="XM_022984484.1"/>
</dbReference>
<dbReference type="Gene3D" id="3.40.50.10810">
    <property type="entry name" value="Tandem AAA-ATPase domain"/>
    <property type="match status" value="1"/>
</dbReference>
<accession>A0A090N359</accession>
<dbReference type="GO" id="GO:0015616">
    <property type="term" value="F:DNA translocase activity"/>
    <property type="evidence" value="ECO:0007669"/>
    <property type="project" value="TreeGrafter"/>
</dbReference>
<dbReference type="EMBL" id="CAID01000004">
    <property type="protein sequence ID" value="CEF97548.1"/>
    <property type="molecule type" value="Genomic_DNA"/>
</dbReference>
<dbReference type="SMART" id="SM00490">
    <property type="entry name" value="HELICc"/>
    <property type="match status" value="1"/>
</dbReference>
<name>A0A090N359_OSTTA</name>
<dbReference type="InParanoid" id="A0A090N359"/>
<dbReference type="CDD" id="cd18793">
    <property type="entry name" value="SF2_C_SNF"/>
    <property type="match status" value="1"/>
</dbReference>
<reference evidence="6" key="1">
    <citation type="journal article" date="2006" name="Proc. Natl. Acad. Sci. U.S.A.">
        <title>Genome analysis of the smallest free-living eukaryote Ostreococcus tauri unveils many unique features.</title>
        <authorList>
            <person name="Derelle E."/>
            <person name="Ferraz C."/>
            <person name="Rombauts S."/>
            <person name="Rouze P."/>
            <person name="Worden A.Z."/>
            <person name="Robbens S."/>
            <person name="Partensky F."/>
            <person name="Degroeve S."/>
            <person name="Echeynie S."/>
            <person name="Cooke R."/>
            <person name="Saeys Y."/>
            <person name="Wuyts J."/>
            <person name="Jabbari K."/>
            <person name="Bowler C."/>
            <person name="Panaud O."/>
            <person name="Piegu B."/>
            <person name="Ball S.G."/>
            <person name="Ral J.-P."/>
            <person name="Bouget F.-Y."/>
            <person name="Piganeau G."/>
            <person name="De Baets B."/>
            <person name="Picard A."/>
            <person name="Delseny M."/>
            <person name="Demaille J."/>
            <person name="Van de Peer Y."/>
            <person name="Moreau H."/>
        </authorList>
    </citation>
    <scope>NUCLEOTIDE SEQUENCE [LARGE SCALE GENOMIC DNA]</scope>
    <source>
        <strain evidence="6">OTTH 0595 / CCAP 157/2 / RCC745</strain>
    </source>
</reference>
<dbReference type="STRING" id="70448.A0A090N359"/>
<evidence type="ECO:0000313" key="6">
    <source>
        <dbReference type="Proteomes" id="UP000009170"/>
    </source>
</evidence>
<dbReference type="InterPro" id="IPR027417">
    <property type="entry name" value="P-loop_NTPase"/>
</dbReference>
<evidence type="ECO:0000259" key="4">
    <source>
        <dbReference type="PROSITE" id="PS51194"/>
    </source>
</evidence>
<dbReference type="InterPro" id="IPR049730">
    <property type="entry name" value="SNF2/RAD54-like_C"/>
</dbReference>
<organism evidence="5 6">
    <name type="scientific">Ostreococcus tauri</name>
    <name type="common">Marine green alga</name>
    <dbReference type="NCBI Taxonomy" id="70448"/>
    <lineage>
        <taxon>Eukaryota</taxon>
        <taxon>Viridiplantae</taxon>
        <taxon>Chlorophyta</taxon>
        <taxon>Mamiellophyceae</taxon>
        <taxon>Mamiellales</taxon>
        <taxon>Bathycoccaceae</taxon>
        <taxon>Ostreococcus</taxon>
    </lineage>
</organism>
<dbReference type="PANTHER" id="PTHR45629">
    <property type="entry name" value="SNF2/RAD54 FAMILY MEMBER"/>
    <property type="match status" value="1"/>
</dbReference>
<dbReference type="GO" id="GO:0016787">
    <property type="term" value="F:hydrolase activity"/>
    <property type="evidence" value="ECO:0007669"/>
    <property type="project" value="UniProtKB-KW"/>
</dbReference>
<feature type="region of interest" description="Disordered" evidence="2">
    <location>
        <begin position="1"/>
        <end position="101"/>
    </location>
</feature>
<feature type="domain" description="Helicase C-terminal" evidence="4">
    <location>
        <begin position="545"/>
        <end position="703"/>
    </location>
</feature>
<dbReference type="GO" id="GO:0005524">
    <property type="term" value="F:ATP binding"/>
    <property type="evidence" value="ECO:0007669"/>
    <property type="project" value="InterPro"/>
</dbReference>
<evidence type="ECO:0000259" key="3">
    <source>
        <dbReference type="PROSITE" id="PS51192"/>
    </source>
</evidence>
<keyword evidence="1" id="KW-0378">Hydrolase</keyword>
<proteinExistence type="predicted"/>
<feature type="compositionally biased region" description="Polar residues" evidence="2">
    <location>
        <begin position="773"/>
        <end position="785"/>
    </location>
</feature>
<feature type="compositionally biased region" description="Basic residues" evidence="2">
    <location>
        <begin position="17"/>
        <end position="28"/>
    </location>
</feature>
<dbReference type="SMART" id="SM00487">
    <property type="entry name" value="DEXDc"/>
    <property type="match status" value="1"/>
</dbReference>
<sequence>MRSNSPSPSPLRDANGTRRRRPTVVKRRTLVESSESDAASESEEDDVETRRRRDGRSAFRPTLESESESESERASVSLTSVSLTSPKKMSPTYVDEPNVPVPRDIGMDASSASSARPLRLKGKAEGPKFELHAELATRLYDHQRDGIRWMWGLHLAGRGGILADDMGLGKTLQACAFVTGLLRSGAAKRVLVLAPTTLLPHWLKEFETCGLKEGKTVFKYYSGTQSSRERNLRACVSGRGVLLASYGMVTTRASELGAPSDDDEAMKAMGREGRGGVPRDFAGTFRWDWVVMDEGHTLKNPATQLAQKVRQIPANLRMIVTGTPVQNVLSELWSLYDLTCPGLLGGENDFRRQFANKITAGQAASATQKQRAESKELTMTLRQLTRPYFLRREKSEILAKDDAKEEVTEDLSKASSSSMTSWKNVKNVPSALGQKNDFIAWIPLDPAQRALYTKFLASRPIQDAINKTGSAIACMNTLKKICDHPSLCVGAQAEDDSDAVTTEGPVDHAVEEDVELRKSCSGEACNFDSDALSRGSPSLSAKSKFLMSMLERFRIEGHRTLVFSQSQATLDIIEANIREANIDFVRIDGKVNVDERDRRVTKFRSQDDIPVMLLTARVGGLGLTLTEATRVIIFDPAWNPTTDNQSVDRAYRIGQTKDVVVYRMVTCGTIEEKVYRRQVFKGSLSKACTDGVSGRQYFDADDASQMFEITEHAASSSETMKQLNMLHAIDRKWTNELRREIPYVESLPCVCGVSDHDLLFSKEDEAVAPSQAAPKQSTGGVTTTPKGKAPGGAAWKDVNSAWGGDGGLLGGAFLRALTPSKGPSSAAKVKNIDVDEKSPEHVSGEAKLRAKIDLIASDVEKQRVILSMPDVVDKIPDKGESVRKAIETKLAEKRVLEAEYDAKYTKAEPVVVKDEFFTPEGSPEVQATLESVRSLSLDPRAL</sequence>
<dbReference type="FunCoup" id="A0A090N359">
    <property type="interactions" value="70"/>
</dbReference>
<dbReference type="PROSITE" id="PS51192">
    <property type="entry name" value="HELICASE_ATP_BIND_1"/>
    <property type="match status" value="1"/>
</dbReference>
<dbReference type="InterPro" id="IPR038718">
    <property type="entry name" value="SNF2-like_sf"/>
</dbReference>
<evidence type="ECO:0000256" key="1">
    <source>
        <dbReference type="ARBA" id="ARBA00022801"/>
    </source>
</evidence>
<dbReference type="Gene3D" id="3.40.50.300">
    <property type="entry name" value="P-loop containing nucleotide triphosphate hydrolases"/>
    <property type="match status" value="1"/>
</dbReference>
<comment type="caution">
    <text evidence="5">The sequence shown here is derived from an EMBL/GenBank/DDBJ whole genome shotgun (WGS) entry which is preliminary data.</text>
</comment>
<dbReference type="InterPro" id="IPR000330">
    <property type="entry name" value="SNF2_N"/>
</dbReference>
<protein>
    <submittedName>
        <fullName evidence="5">SNF2-related</fullName>
    </submittedName>
</protein>
<gene>
    <name evidence="5" type="ORF">OT_ostta04g02100</name>
</gene>
<feature type="compositionally biased region" description="Low complexity" evidence="2">
    <location>
        <begin position="75"/>
        <end position="85"/>
    </location>
</feature>
<evidence type="ECO:0000256" key="2">
    <source>
        <dbReference type="SAM" id="MobiDB-lite"/>
    </source>
</evidence>
<dbReference type="Proteomes" id="UP000009170">
    <property type="component" value="Unassembled WGS sequence"/>
</dbReference>
<dbReference type="PANTHER" id="PTHR45629:SF7">
    <property type="entry name" value="DNA EXCISION REPAIR PROTEIN ERCC-6-RELATED"/>
    <property type="match status" value="1"/>
</dbReference>
<dbReference type="Pfam" id="PF00176">
    <property type="entry name" value="SNF2-rel_dom"/>
    <property type="match status" value="1"/>
</dbReference>
<feature type="compositionally biased region" description="Acidic residues" evidence="2">
    <location>
        <begin position="34"/>
        <end position="47"/>
    </location>
</feature>
<reference evidence="5 6" key="2">
    <citation type="journal article" date="2014" name="BMC Genomics">
        <title>An improved genome of the model marine alga Ostreococcus tauri unfolds by assessing Illumina de novo assemblies.</title>
        <authorList>
            <person name="Blanc-Mathieu R."/>
            <person name="Verhelst B."/>
            <person name="Derelle E."/>
            <person name="Rombauts S."/>
            <person name="Bouget F.Y."/>
            <person name="Carre I."/>
            <person name="Chateau A."/>
            <person name="Eyre-Walker A."/>
            <person name="Grimsley N."/>
            <person name="Moreau H."/>
            <person name="Piegu B."/>
            <person name="Rivals E."/>
            <person name="Schackwitz W."/>
            <person name="Van de Peer Y."/>
            <person name="Piganeau G."/>
        </authorList>
    </citation>
    <scope>NUCLEOTIDE SEQUENCE [LARGE SCALE GENOMIC DNA]</scope>
    <source>
        <strain evidence="6">OTTH 0595 / CCAP 157/2 / RCC745</strain>
    </source>
</reference>
<evidence type="ECO:0000313" key="5">
    <source>
        <dbReference type="EMBL" id="CEF97548.1"/>
    </source>
</evidence>
<dbReference type="OrthoDB" id="413460at2759"/>
<dbReference type="GeneID" id="9834064"/>
<dbReference type="InterPro" id="IPR014001">
    <property type="entry name" value="Helicase_ATP-bd"/>
</dbReference>
<dbReference type="PROSITE" id="PS51194">
    <property type="entry name" value="HELICASE_CTER"/>
    <property type="match status" value="1"/>
</dbReference>
<feature type="domain" description="Helicase ATP-binding" evidence="3">
    <location>
        <begin position="151"/>
        <end position="342"/>
    </location>
</feature>
<dbReference type="InterPro" id="IPR050496">
    <property type="entry name" value="SNF2_RAD54_helicase_repair"/>
</dbReference>
<dbReference type="SUPFAM" id="SSF52540">
    <property type="entry name" value="P-loop containing nucleoside triphosphate hydrolases"/>
    <property type="match status" value="2"/>
</dbReference>
<dbReference type="Pfam" id="PF00271">
    <property type="entry name" value="Helicase_C"/>
    <property type="match status" value="1"/>
</dbReference>
<dbReference type="InterPro" id="IPR001650">
    <property type="entry name" value="Helicase_C-like"/>
</dbReference>
<dbReference type="KEGG" id="ota:OT_ostta04g02100"/>
<feature type="region of interest" description="Disordered" evidence="2">
    <location>
        <begin position="766"/>
        <end position="794"/>
    </location>
</feature>
<keyword evidence="6" id="KW-1185">Reference proteome</keyword>
<feature type="compositionally biased region" description="Basic and acidic residues" evidence="2">
    <location>
        <begin position="48"/>
        <end position="57"/>
    </location>
</feature>
<dbReference type="AlphaFoldDB" id="A0A090N359"/>